<dbReference type="RefSeq" id="WP_177188187.1">
    <property type="nucleotide sequence ID" value="NZ_FOJX01000001.1"/>
</dbReference>
<proteinExistence type="predicted"/>
<dbReference type="Proteomes" id="UP000183843">
    <property type="component" value="Unassembled WGS sequence"/>
</dbReference>
<dbReference type="EMBL" id="FOJX01000001">
    <property type="protein sequence ID" value="SFA79339.1"/>
    <property type="molecule type" value="Genomic_DNA"/>
</dbReference>
<organism evidence="1 2">
    <name type="scientific">Selenomonas ruminantium</name>
    <dbReference type="NCBI Taxonomy" id="971"/>
    <lineage>
        <taxon>Bacteria</taxon>
        <taxon>Bacillati</taxon>
        <taxon>Bacillota</taxon>
        <taxon>Negativicutes</taxon>
        <taxon>Selenomonadales</taxon>
        <taxon>Selenomonadaceae</taxon>
        <taxon>Selenomonas</taxon>
    </lineage>
</organism>
<protein>
    <submittedName>
        <fullName evidence="1">Uncharacterized protein</fullName>
    </submittedName>
</protein>
<sequence length="57" mass="6498">MDKKFMNKMDDMELDMVAGGGLFDILKAGTKQVVNPVAKTLRGLIEAYIDARYWFLK</sequence>
<evidence type="ECO:0000313" key="2">
    <source>
        <dbReference type="Proteomes" id="UP000183843"/>
    </source>
</evidence>
<evidence type="ECO:0000313" key="1">
    <source>
        <dbReference type="EMBL" id="SFA79339.1"/>
    </source>
</evidence>
<accession>A0A1I0VSG7</accession>
<dbReference type="AlphaFoldDB" id="A0A1I0VSG7"/>
<gene>
    <name evidence="1" type="ORF">SAMN05216587_101914</name>
</gene>
<reference evidence="1 2" key="1">
    <citation type="submission" date="2016-10" db="EMBL/GenBank/DDBJ databases">
        <authorList>
            <person name="de Groot N.N."/>
        </authorList>
    </citation>
    <scope>NUCLEOTIDE SEQUENCE [LARGE SCALE GENOMIC DNA]</scope>
    <source>
        <strain evidence="1 2">L14</strain>
    </source>
</reference>
<name>A0A1I0VSG7_SELRU</name>